<dbReference type="Proteomes" id="UP000655589">
    <property type="component" value="Unassembled WGS sequence"/>
</dbReference>
<dbReference type="InterPro" id="IPR009003">
    <property type="entry name" value="Peptidase_S1_PA"/>
</dbReference>
<dbReference type="InterPro" id="IPR043504">
    <property type="entry name" value="Peptidase_S1_PA_chymotrypsin"/>
</dbReference>
<feature type="signal peptide" evidence="1">
    <location>
        <begin position="1"/>
        <end position="32"/>
    </location>
</feature>
<dbReference type="SUPFAM" id="SSF50494">
    <property type="entry name" value="Trypsin-like serine proteases"/>
    <property type="match status" value="1"/>
</dbReference>
<reference evidence="2" key="2">
    <citation type="submission" date="2020-09" db="EMBL/GenBank/DDBJ databases">
        <authorList>
            <person name="Sun Q."/>
            <person name="Ohkuma M."/>
        </authorList>
    </citation>
    <scope>NUCLEOTIDE SEQUENCE</scope>
    <source>
        <strain evidence="2">JCM 3051</strain>
    </source>
</reference>
<dbReference type="EMBL" id="BMPT01000026">
    <property type="protein sequence ID" value="GGM43321.1"/>
    <property type="molecule type" value="Genomic_DNA"/>
</dbReference>
<name>A0A8H9GPJ7_9MICO</name>
<evidence type="ECO:0000256" key="1">
    <source>
        <dbReference type="SAM" id="SignalP"/>
    </source>
</evidence>
<protein>
    <recommendedName>
        <fullName evidence="4">Streptogrisin C</fullName>
    </recommendedName>
</protein>
<dbReference type="AlphaFoldDB" id="A0A8H9GPJ7"/>
<proteinExistence type="predicted"/>
<evidence type="ECO:0000313" key="3">
    <source>
        <dbReference type="Proteomes" id="UP000655589"/>
    </source>
</evidence>
<evidence type="ECO:0008006" key="4">
    <source>
        <dbReference type="Google" id="ProtNLM"/>
    </source>
</evidence>
<accession>A0A8H9GPJ7</accession>
<keyword evidence="1" id="KW-0732">Signal</keyword>
<gene>
    <name evidence="2" type="ORF">GCM10010102_43530</name>
</gene>
<comment type="caution">
    <text evidence="2">The sequence shown here is derived from an EMBL/GenBank/DDBJ whole genome shotgun (WGS) entry which is preliminary data.</text>
</comment>
<sequence length="453" mass="46367">MKLQRKGRLQVAAVAALTVAFATLGISSAAGADVESAPSGDDERPISLTPVESVDGLRPQLTAEQLDYIIAAQESLAKVPGFGYVRYDRQTHAVAFGFAGHAPEKVQALAATAPDGLTASIEPADYTAKELQAGVDAVIAAPQYDGKITKAYTGRDGVHVVVDEESALRATGAAGVADAIERDVTQGVPVHVEFGSAPVQASRTAHAGPWAGGTSIYAGNYTCTTAFAALGAVGGIPAQPGILTAHHCTDPLPSGTIFRHNSIRSFGTAAIEAPLGPGGVRADASFVRTSDSGQGAVYIGDLTSNVGISTTGIVAMPAEGIPICYSGLLSAGDITIPSTPGQGATCDHIVEATYAVWDVGVGYYYGPGFLTHHANHNRSVGQGDSGGPAFIPVLDENDNVVAYAAGIISAISTNSDFTTCQGTTTPGRSCSDEVMAQAFSYVWETMPVSVVLN</sequence>
<keyword evidence="3" id="KW-1185">Reference proteome</keyword>
<feature type="chain" id="PRO_5039424328" description="Streptogrisin C" evidence="1">
    <location>
        <begin position="33"/>
        <end position="453"/>
    </location>
</feature>
<dbReference type="Gene3D" id="2.40.10.10">
    <property type="entry name" value="Trypsin-like serine proteases"/>
    <property type="match status" value="2"/>
</dbReference>
<organism evidence="2 3">
    <name type="scientific">Promicromonospora citrea</name>
    <dbReference type="NCBI Taxonomy" id="43677"/>
    <lineage>
        <taxon>Bacteria</taxon>
        <taxon>Bacillati</taxon>
        <taxon>Actinomycetota</taxon>
        <taxon>Actinomycetes</taxon>
        <taxon>Micrococcales</taxon>
        <taxon>Promicromonosporaceae</taxon>
        <taxon>Promicromonospora</taxon>
    </lineage>
</organism>
<reference evidence="2" key="1">
    <citation type="journal article" date="2014" name="Int. J. Syst. Evol. Microbiol.">
        <title>Complete genome sequence of Corynebacterium casei LMG S-19264T (=DSM 44701T), isolated from a smear-ripened cheese.</title>
        <authorList>
            <consortium name="US DOE Joint Genome Institute (JGI-PGF)"/>
            <person name="Walter F."/>
            <person name="Albersmeier A."/>
            <person name="Kalinowski J."/>
            <person name="Ruckert C."/>
        </authorList>
    </citation>
    <scope>NUCLEOTIDE SEQUENCE</scope>
    <source>
        <strain evidence="2">JCM 3051</strain>
    </source>
</reference>
<evidence type="ECO:0000313" key="2">
    <source>
        <dbReference type="EMBL" id="GGM43321.1"/>
    </source>
</evidence>